<evidence type="ECO:0000313" key="1">
    <source>
        <dbReference type="EMBL" id="KAL3962075.1"/>
    </source>
</evidence>
<reference evidence="1" key="1">
    <citation type="submission" date="2024-12" db="EMBL/GenBank/DDBJ databases">
        <title>Comparative genomics and development of molecular markers within Purpureocillium lilacinum and among Purpureocillium species.</title>
        <authorList>
            <person name="Yeh Z.-Y."/>
            <person name="Ni N.-T."/>
            <person name="Lo P.-H."/>
            <person name="Mushyakhwo K."/>
            <person name="Lin C.-F."/>
            <person name="Nai Y.-S."/>
        </authorList>
    </citation>
    <scope>NUCLEOTIDE SEQUENCE</scope>
    <source>
        <strain evidence="1">NCHU-NPUST-175</strain>
    </source>
</reference>
<organism evidence="1 2">
    <name type="scientific">Purpureocillium lilacinum</name>
    <name type="common">Paecilomyces lilacinus</name>
    <dbReference type="NCBI Taxonomy" id="33203"/>
    <lineage>
        <taxon>Eukaryota</taxon>
        <taxon>Fungi</taxon>
        <taxon>Dikarya</taxon>
        <taxon>Ascomycota</taxon>
        <taxon>Pezizomycotina</taxon>
        <taxon>Sordariomycetes</taxon>
        <taxon>Hypocreomycetidae</taxon>
        <taxon>Hypocreales</taxon>
        <taxon>Ophiocordycipitaceae</taxon>
        <taxon>Purpureocillium</taxon>
    </lineage>
</organism>
<protein>
    <submittedName>
        <fullName evidence="1">Uncharacterized protein</fullName>
    </submittedName>
</protein>
<evidence type="ECO:0000313" key="2">
    <source>
        <dbReference type="Proteomes" id="UP001638806"/>
    </source>
</evidence>
<comment type="caution">
    <text evidence="1">The sequence shown here is derived from an EMBL/GenBank/DDBJ whole genome shotgun (WGS) entry which is preliminary data.</text>
</comment>
<proteinExistence type="predicted"/>
<dbReference type="EMBL" id="JBGNUJ010000003">
    <property type="protein sequence ID" value="KAL3962075.1"/>
    <property type="molecule type" value="Genomic_DNA"/>
</dbReference>
<name>A0ACC4E369_PURLI</name>
<dbReference type="Proteomes" id="UP001638806">
    <property type="component" value="Unassembled WGS sequence"/>
</dbReference>
<sequence length="129" mass="14601">MGIFFVTYEGLRVRLADYHMPWGAAMPLPASWAASSPRRPSSRSTWYGSASRSRVLRDATTSTTTFLEYTTALRAIRTIAQTEGFRGLYKGLPISLIKTAPVSAITLWTYERTLKFMINFDSRRETLPL</sequence>
<gene>
    <name evidence="1" type="ORF">ACCO45_003598</name>
</gene>
<keyword evidence="2" id="KW-1185">Reference proteome</keyword>
<accession>A0ACC4E369</accession>